<evidence type="ECO:0000313" key="3">
    <source>
        <dbReference type="Proteomes" id="UP000015503"/>
    </source>
</evidence>
<dbReference type="InterPro" id="IPR029058">
    <property type="entry name" value="AB_hydrolase_fold"/>
</dbReference>
<gene>
    <name evidence="2" type="ORF">PCA10_15260</name>
</gene>
<dbReference type="PANTHER" id="PTHR43798">
    <property type="entry name" value="MONOACYLGLYCEROL LIPASE"/>
    <property type="match status" value="1"/>
</dbReference>
<feature type="domain" description="AB hydrolase-1" evidence="1">
    <location>
        <begin position="24"/>
        <end position="257"/>
    </location>
</feature>
<protein>
    <recommendedName>
        <fullName evidence="1">AB hydrolase-1 domain-containing protein</fullName>
    </recommendedName>
</protein>
<dbReference type="EMBL" id="AP013068">
    <property type="protein sequence ID" value="BAN47258.1"/>
    <property type="molecule type" value="Genomic_DNA"/>
</dbReference>
<name>S6ANS1_METRE</name>
<dbReference type="Pfam" id="PF12697">
    <property type="entry name" value="Abhydrolase_6"/>
    <property type="match status" value="1"/>
</dbReference>
<dbReference type="InterPro" id="IPR000073">
    <property type="entry name" value="AB_hydrolase_1"/>
</dbReference>
<dbReference type="Proteomes" id="UP000015503">
    <property type="component" value="Chromosome"/>
</dbReference>
<dbReference type="HOGENOM" id="CLU_087588_0_0_6"/>
<dbReference type="PANTHER" id="PTHR43798:SF33">
    <property type="entry name" value="HYDROLASE, PUTATIVE (AFU_ORTHOLOGUE AFUA_2G14860)-RELATED"/>
    <property type="match status" value="1"/>
</dbReference>
<evidence type="ECO:0000313" key="2">
    <source>
        <dbReference type="EMBL" id="BAN47258.1"/>
    </source>
</evidence>
<proteinExistence type="predicted"/>
<evidence type="ECO:0000259" key="1">
    <source>
        <dbReference type="Pfam" id="PF12697"/>
    </source>
</evidence>
<dbReference type="GO" id="GO:0016020">
    <property type="term" value="C:membrane"/>
    <property type="evidence" value="ECO:0007669"/>
    <property type="project" value="TreeGrafter"/>
</dbReference>
<dbReference type="Gene3D" id="1.10.210.20">
    <property type="match status" value="1"/>
</dbReference>
<organism evidence="2 3">
    <name type="scientific">Metapseudomonas resinovorans NBRC 106553</name>
    <dbReference type="NCBI Taxonomy" id="1245471"/>
    <lineage>
        <taxon>Bacteria</taxon>
        <taxon>Pseudomonadati</taxon>
        <taxon>Pseudomonadota</taxon>
        <taxon>Gammaproteobacteria</taxon>
        <taxon>Pseudomonadales</taxon>
        <taxon>Pseudomonadaceae</taxon>
        <taxon>Metapseudomonas</taxon>
    </lineage>
</organism>
<dbReference type="Gene3D" id="3.40.50.1820">
    <property type="entry name" value="alpha/beta hydrolase"/>
    <property type="match status" value="1"/>
</dbReference>
<dbReference type="AlphaFoldDB" id="S6ANS1"/>
<sequence>MQSVDLNGVLMTYSEYGDPQAPTLLLLSGWCQDQRLFKTLAPELARDFHVICPDWRGHDPQQTLNGDFGSNDLADDLLAFIDAKQLTDVRLVSTSHGCWVNIEVCERLGTGHLPRTVVIDWLMQPHPGFWQQLSEGQHPTGYAAGRQSFFDEWAATTDNADVLNHLQREMPWFDGAMWRRACREIEANYRRWGSPLERMAAIADKPQVRHIYSQPLSEDYRRMQLNFAADHGWFDPHHIPGNTHFPSLENPVAVARAIREFFQS</sequence>
<dbReference type="KEGG" id="pre:PCA10_15260"/>
<dbReference type="RefSeq" id="WP_016491460.1">
    <property type="nucleotide sequence ID" value="NC_021499.1"/>
</dbReference>
<accession>S6ANS1</accession>
<keyword evidence="3" id="KW-1185">Reference proteome</keyword>
<dbReference type="InterPro" id="IPR050266">
    <property type="entry name" value="AB_hydrolase_sf"/>
</dbReference>
<dbReference type="ESTHER" id="psere-s6ans1">
    <property type="family name" value="HOD-cofactorfree-dioxygenase"/>
</dbReference>
<dbReference type="STRING" id="1245471.PCA10_15260"/>
<dbReference type="SUPFAM" id="SSF53474">
    <property type="entry name" value="alpha/beta-Hydrolases"/>
    <property type="match status" value="1"/>
</dbReference>
<dbReference type="OrthoDB" id="5380819at2"/>
<dbReference type="eggNOG" id="COG0596">
    <property type="taxonomic scope" value="Bacteria"/>
</dbReference>
<dbReference type="PATRIC" id="fig|1245471.3.peg.1548"/>
<reference evidence="2 3" key="1">
    <citation type="journal article" date="2013" name="Genome Announc.">
        <title>Complete Genome Sequence of the Carbazole Degrader Pseudomonas resinovorans Strain CA10 (NBRC 106553).</title>
        <authorList>
            <person name="Shintani M."/>
            <person name="Hosoyama A."/>
            <person name="Ohji S."/>
            <person name="Tsuchikane K."/>
            <person name="Takarada H."/>
            <person name="Yamazoe A."/>
            <person name="Fujita N."/>
            <person name="Nojiri H."/>
        </authorList>
    </citation>
    <scope>NUCLEOTIDE SEQUENCE [LARGE SCALE GENOMIC DNA]</scope>
    <source>
        <strain evidence="2 3">NBRC 106553</strain>
    </source>
</reference>